<feature type="binding site" evidence="7">
    <location>
        <position position="417"/>
    </location>
    <ligand>
        <name>meso-2,6-diaminopimelate</name>
        <dbReference type="ChEBI" id="CHEBI:57791"/>
    </ligand>
</feature>
<keyword evidence="7" id="KW-0963">Cytoplasm</keyword>
<evidence type="ECO:0000259" key="10">
    <source>
        <dbReference type="Pfam" id="PF01225"/>
    </source>
</evidence>
<dbReference type="NCBIfam" id="NF001124">
    <property type="entry name" value="PRK00139.1-2"/>
    <property type="match status" value="1"/>
</dbReference>
<dbReference type="Pfam" id="PF02875">
    <property type="entry name" value="Mur_ligase_C"/>
    <property type="match status" value="1"/>
</dbReference>
<evidence type="ECO:0000256" key="7">
    <source>
        <dbReference type="HAMAP-Rule" id="MF_00208"/>
    </source>
</evidence>
<dbReference type="EMBL" id="JACBZA010000001">
    <property type="protein sequence ID" value="NYH82681.1"/>
    <property type="molecule type" value="Genomic_DNA"/>
</dbReference>
<comment type="similarity">
    <text evidence="1 7">Belongs to the MurCDEF family. MurE subfamily.</text>
</comment>
<dbReference type="SUPFAM" id="SSF63418">
    <property type="entry name" value="MurE/MurF N-terminal domain"/>
    <property type="match status" value="1"/>
</dbReference>
<feature type="modified residue" description="N6-carboxylysine" evidence="7">
    <location>
        <position position="255"/>
    </location>
</feature>
<evidence type="ECO:0000256" key="1">
    <source>
        <dbReference type="ARBA" id="ARBA00005898"/>
    </source>
</evidence>
<comment type="catalytic activity">
    <reaction evidence="7">
        <text>UDP-N-acetyl-alpha-D-muramoyl-L-alanyl-D-glutamate + meso-2,6-diaminopimelate + ATP = UDP-N-acetyl-alpha-D-muramoyl-L-alanyl-gamma-D-glutamyl-meso-2,6-diaminopimelate + ADP + phosphate + H(+)</text>
        <dbReference type="Rhea" id="RHEA:23676"/>
        <dbReference type="ChEBI" id="CHEBI:15378"/>
        <dbReference type="ChEBI" id="CHEBI:30616"/>
        <dbReference type="ChEBI" id="CHEBI:43474"/>
        <dbReference type="ChEBI" id="CHEBI:57791"/>
        <dbReference type="ChEBI" id="CHEBI:83900"/>
        <dbReference type="ChEBI" id="CHEBI:83905"/>
        <dbReference type="ChEBI" id="CHEBI:456216"/>
        <dbReference type="EC" id="6.3.2.13"/>
    </reaction>
</comment>
<feature type="short sequence motif" description="Meso-diaminopimelate recognition motif" evidence="7">
    <location>
        <begin position="441"/>
        <end position="444"/>
    </location>
</feature>
<evidence type="ECO:0000256" key="3">
    <source>
        <dbReference type="ARBA" id="ARBA00022960"/>
    </source>
</evidence>
<evidence type="ECO:0000313" key="16">
    <source>
        <dbReference type="Proteomes" id="UP000533017"/>
    </source>
</evidence>
<dbReference type="InterPro" id="IPR004101">
    <property type="entry name" value="Mur_ligase_C"/>
</dbReference>
<dbReference type="STRING" id="504797.SAMN05421678_110166"/>
<reference evidence="14 15" key="1">
    <citation type="submission" date="2016-10" db="EMBL/GenBank/DDBJ databases">
        <authorList>
            <person name="de Groot N.N."/>
        </authorList>
    </citation>
    <scope>NUCLEOTIDE SEQUENCE [LARGE SCALE GENOMIC DNA]</scope>
    <source>
        <strain evidence="14 15">CPCC 202808</strain>
    </source>
</reference>
<comment type="function">
    <text evidence="7">Catalyzes the addition of meso-diaminopimelic acid to the nucleotide precursor UDP-N-acetylmuramoyl-L-alanyl-D-glutamate (UMAG) in the biosynthesis of bacterial cell-wall peptidoglycan.</text>
</comment>
<dbReference type="HAMAP" id="MF_00208">
    <property type="entry name" value="MurE"/>
    <property type="match status" value="1"/>
</dbReference>
<dbReference type="Proteomes" id="UP000199052">
    <property type="component" value="Unassembled WGS sequence"/>
</dbReference>
<feature type="binding site" evidence="7">
    <location>
        <position position="497"/>
    </location>
    <ligand>
        <name>meso-2,6-diaminopimelate</name>
        <dbReference type="ChEBI" id="CHEBI:57791"/>
    </ligand>
</feature>
<evidence type="ECO:0000259" key="12">
    <source>
        <dbReference type="Pfam" id="PF08245"/>
    </source>
</evidence>
<keyword evidence="3 7" id="KW-0133">Cell shape</keyword>
<reference evidence="13 16" key="2">
    <citation type="submission" date="2020-07" db="EMBL/GenBank/DDBJ databases">
        <title>Sequencing the genomes of 1000 actinobacteria strains.</title>
        <authorList>
            <person name="Klenk H.-P."/>
        </authorList>
    </citation>
    <scope>NUCLEOTIDE SEQUENCE [LARGE SCALE GENOMIC DNA]</scope>
    <source>
        <strain evidence="13 16">DSM 45117</strain>
    </source>
</reference>
<accession>A0A1I2WBR8</accession>
<evidence type="ECO:0000313" key="15">
    <source>
        <dbReference type="Proteomes" id="UP000199052"/>
    </source>
</evidence>
<protein>
    <recommendedName>
        <fullName evidence="7">UDP-N-acetylmuramoyl-L-alanyl-D-glutamate--2,6-diaminopimelate ligase</fullName>
        <ecNumber evidence="7">6.3.2.13</ecNumber>
    </recommendedName>
    <alternativeName>
        <fullName evidence="7">Meso-A2pm-adding enzyme</fullName>
    </alternativeName>
    <alternativeName>
        <fullName evidence="7">Meso-diaminopimelate-adding enzyme</fullName>
    </alternativeName>
    <alternativeName>
        <fullName evidence="7">UDP-MurNAc-L-Ala-D-Glu:meso-diaminopimelate ligase</fullName>
    </alternativeName>
    <alternativeName>
        <fullName evidence="7">UDP-MurNAc-tripeptide synthetase</fullName>
    </alternativeName>
    <alternativeName>
        <fullName evidence="7">UDP-N-acetylmuramyl-tripeptide synthetase</fullName>
    </alternativeName>
</protein>
<dbReference type="PANTHER" id="PTHR23135">
    <property type="entry name" value="MUR LIGASE FAMILY MEMBER"/>
    <property type="match status" value="1"/>
</dbReference>
<dbReference type="EMBL" id="FOOI01000010">
    <property type="protein sequence ID" value="SFG98079.1"/>
    <property type="molecule type" value="Genomic_DNA"/>
</dbReference>
<dbReference type="InterPro" id="IPR036565">
    <property type="entry name" value="Mur-like_cat_sf"/>
</dbReference>
<evidence type="ECO:0000313" key="13">
    <source>
        <dbReference type="EMBL" id="NYH82681.1"/>
    </source>
</evidence>
<dbReference type="InterPro" id="IPR036615">
    <property type="entry name" value="Mur_ligase_C_dom_sf"/>
</dbReference>
<dbReference type="EC" id="6.3.2.13" evidence="7"/>
<dbReference type="UniPathway" id="UPA00219"/>
<dbReference type="SUPFAM" id="SSF53623">
    <property type="entry name" value="MurD-like peptide ligases, catalytic domain"/>
    <property type="match status" value="1"/>
</dbReference>
<dbReference type="Proteomes" id="UP000533017">
    <property type="component" value="Unassembled WGS sequence"/>
</dbReference>
<feature type="region of interest" description="Disordered" evidence="9">
    <location>
        <begin position="531"/>
        <end position="567"/>
    </location>
</feature>
<dbReference type="Gene3D" id="3.40.1190.10">
    <property type="entry name" value="Mur-like, catalytic domain"/>
    <property type="match status" value="1"/>
</dbReference>
<dbReference type="GO" id="GO:0005737">
    <property type="term" value="C:cytoplasm"/>
    <property type="evidence" value="ECO:0007669"/>
    <property type="project" value="UniProtKB-SubCell"/>
</dbReference>
<keyword evidence="7 14" id="KW-0436">Ligase</keyword>
<evidence type="ECO:0000259" key="11">
    <source>
        <dbReference type="Pfam" id="PF02875"/>
    </source>
</evidence>
<dbReference type="Pfam" id="PF01225">
    <property type="entry name" value="Mur_ligase"/>
    <property type="match status" value="1"/>
</dbReference>
<evidence type="ECO:0000256" key="2">
    <source>
        <dbReference type="ARBA" id="ARBA00022618"/>
    </source>
</evidence>
<dbReference type="Pfam" id="PF08245">
    <property type="entry name" value="Mur_ligase_M"/>
    <property type="match status" value="1"/>
</dbReference>
<evidence type="ECO:0000256" key="6">
    <source>
        <dbReference type="ARBA" id="ARBA00023316"/>
    </source>
</evidence>
<evidence type="ECO:0000256" key="9">
    <source>
        <dbReference type="SAM" id="MobiDB-lite"/>
    </source>
</evidence>
<evidence type="ECO:0000256" key="8">
    <source>
        <dbReference type="RuleBase" id="RU004135"/>
    </source>
</evidence>
<dbReference type="InterPro" id="IPR013221">
    <property type="entry name" value="Mur_ligase_cen"/>
</dbReference>
<dbReference type="InterPro" id="IPR000713">
    <property type="entry name" value="Mur_ligase_N"/>
</dbReference>
<gene>
    <name evidence="7" type="primary">murE</name>
    <name evidence="13" type="ORF">FHR37_001532</name>
    <name evidence="14" type="ORF">SAMN05421678_110166</name>
</gene>
<sequence>MAVPATGAVTPRPTRPLRRTLPEVVSFLSALPGAELAPAEVSYAERSDAGWADVVITGISQDSRSVVPADLYVARPGDRSHGATYAQTAADGGAVAALTDPAGRDRCEAAGLATLVVPDPRAVVGELSAWMYGNPARDLLMLGITGTNGKTTTAFLLEAALRYAGRQTGLLGTTGTRIGTEILPSARTTPEAPDLQALLAVMLERGVQAVSMEVSSHALVHGRVDGTIYDVAGFTNLSQDHLEFHGDLESYFRAKASLFTSEHARVGVVNLDDEHGRRLVHETPIEVVTYSAAGDPAADWRAEDVRAATDGGSDFRVRGPGGIDVAVSLSLPGDFNVANALLATAVLATAGLYPEEFLPAFAEVALPGRMERVTAGQDFVVLVDYAHTPDAIARALDTMRARTPGRLVTVLGCGGDRDRGKRPLMGATAARHADLTVITDDNPRSEDPAAIRSAALHGAREVPAADRGEVREVADRREAIRYALGAARPGDTVLVLGKGHEQGQDVAGVVHPFDDRVVVAEELARMSGRHGAGLAAGPEAGHEAAHEARHEAEHGAGREAGREGAQR</sequence>
<comment type="pathway">
    <text evidence="7 8">Cell wall biogenesis; peptidoglycan biosynthesis.</text>
</comment>
<keyword evidence="2 7" id="KW-0132">Cell division</keyword>
<feature type="domain" description="Mur ligase central" evidence="12">
    <location>
        <begin position="144"/>
        <end position="346"/>
    </location>
</feature>
<feature type="binding site" evidence="7">
    <location>
        <begin position="441"/>
        <end position="444"/>
    </location>
    <ligand>
        <name>meso-2,6-diaminopimelate</name>
        <dbReference type="ChEBI" id="CHEBI:57791"/>
    </ligand>
</feature>
<evidence type="ECO:0000256" key="4">
    <source>
        <dbReference type="ARBA" id="ARBA00022984"/>
    </source>
</evidence>
<dbReference type="GO" id="GO:0000287">
    <property type="term" value="F:magnesium ion binding"/>
    <property type="evidence" value="ECO:0007669"/>
    <property type="project" value="UniProtKB-UniRule"/>
</dbReference>
<keyword evidence="16" id="KW-1185">Reference proteome</keyword>
<feature type="compositionally biased region" description="Basic and acidic residues" evidence="9">
    <location>
        <begin position="540"/>
        <end position="567"/>
    </location>
</feature>
<comment type="subcellular location">
    <subcellularLocation>
        <location evidence="7 8">Cytoplasm</location>
    </subcellularLocation>
</comment>
<feature type="binding site" evidence="7">
    <location>
        <position position="501"/>
    </location>
    <ligand>
        <name>meso-2,6-diaminopimelate</name>
        <dbReference type="ChEBI" id="CHEBI:57791"/>
    </ligand>
</feature>
<keyword evidence="7" id="KW-0547">Nucleotide-binding</keyword>
<dbReference type="SUPFAM" id="SSF53244">
    <property type="entry name" value="MurD-like peptide ligases, peptide-binding domain"/>
    <property type="match status" value="1"/>
</dbReference>
<evidence type="ECO:0000256" key="5">
    <source>
        <dbReference type="ARBA" id="ARBA00023306"/>
    </source>
</evidence>
<keyword evidence="4 7" id="KW-0573">Peptidoglycan synthesis</keyword>
<feature type="binding site" evidence="7">
    <location>
        <position position="223"/>
    </location>
    <ligand>
        <name>UDP-N-acetyl-alpha-D-muramoyl-L-alanyl-D-glutamate</name>
        <dbReference type="ChEBI" id="CHEBI:83900"/>
    </ligand>
</feature>
<keyword evidence="5 7" id="KW-0131">Cell cycle</keyword>
<evidence type="ECO:0000313" key="14">
    <source>
        <dbReference type="EMBL" id="SFG98079.1"/>
    </source>
</evidence>
<feature type="binding site" evidence="7">
    <location>
        <position position="63"/>
    </location>
    <ligand>
        <name>UDP-N-acetyl-alpha-D-muramoyl-L-alanyl-D-glutamate</name>
        <dbReference type="ChEBI" id="CHEBI:83900"/>
    </ligand>
</feature>
<dbReference type="InterPro" id="IPR005761">
    <property type="entry name" value="UDP-N-AcMur-Glu-dNH2Pim_ligase"/>
</dbReference>
<dbReference type="PANTHER" id="PTHR23135:SF4">
    <property type="entry name" value="UDP-N-ACETYLMURAMOYL-L-ALANYL-D-GLUTAMATE--2,6-DIAMINOPIMELATE LIGASE MURE HOMOLOG, CHLOROPLASTIC"/>
    <property type="match status" value="1"/>
</dbReference>
<feature type="domain" description="Mur ligase C-terminal" evidence="11">
    <location>
        <begin position="368"/>
        <end position="499"/>
    </location>
</feature>
<dbReference type="Gene3D" id="3.90.190.20">
    <property type="entry name" value="Mur ligase, C-terminal domain"/>
    <property type="match status" value="1"/>
</dbReference>
<dbReference type="Gene3D" id="3.40.1390.10">
    <property type="entry name" value="MurE/MurF, N-terminal domain"/>
    <property type="match status" value="1"/>
</dbReference>
<feature type="domain" description="Mur ligase N-terminal catalytic" evidence="10">
    <location>
        <begin position="56"/>
        <end position="129"/>
    </location>
</feature>
<dbReference type="GO" id="GO:0008765">
    <property type="term" value="F:UDP-N-acetylmuramoylalanyl-D-glutamate-2,6-diaminopimelate ligase activity"/>
    <property type="evidence" value="ECO:0007669"/>
    <property type="project" value="UniProtKB-UniRule"/>
</dbReference>
<name>A0A1I2WBR8_9ACTN</name>
<dbReference type="AlphaFoldDB" id="A0A1I2WBR8"/>
<organism evidence="14 15">
    <name type="scientific">Actinopolymorpha cephalotaxi</name>
    <dbReference type="NCBI Taxonomy" id="504797"/>
    <lineage>
        <taxon>Bacteria</taxon>
        <taxon>Bacillati</taxon>
        <taxon>Actinomycetota</taxon>
        <taxon>Actinomycetes</taxon>
        <taxon>Propionibacteriales</taxon>
        <taxon>Actinopolymorphaceae</taxon>
        <taxon>Actinopolymorpha</taxon>
    </lineage>
</organism>
<feature type="binding site" evidence="7">
    <location>
        <position position="215"/>
    </location>
    <ligand>
        <name>UDP-N-acetyl-alpha-D-muramoyl-L-alanyl-D-glutamate</name>
        <dbReference type="ChEBI" id="CHEBI:83900"/>
    </ligand>
</feature>
<feature type="binding site" evidence="7">
    <location>
        <begin position="146"/>
        <end position="152"/>
    </location>
    <ligand>
        <name>ATP</name>
        <dbReference type="ChEBI" id="CHEBI:30616"/>
    </ligand>
</feature>
<proteinExistence type="inferred from homology"/>
<dbReference type="GO" id="GO:0071555">
    <property type="term" value="P:cell wall organization"/>
    <property type="evidence" value="ECO:0007669"/>
    <property type="project" value="UniProtKB-KW"/>
</dbReference>
<keyword evidence="6 7" id="KW-0961">Cell wall biogenesis/degradation</keyword>
<dbReference type="InterPro" id="IPR035911">
    <property type="entry name" value="MurE/MurF_N"/>
</dbReference>
<dbReference type="GO" id="GO:0008360">
    <property type="term" value="P:regulation of cell shape"/>
    <property type="evidence" value="ECO:0007669"/>
    <property type="project" value="UniProtKB-KW"/>
</dbReference>
<keyword evidence="7" id="KW-0067">ATP-binding</keyword>
<comment type="cofactor">
    <cofactor evidence="7">
        <name>Mg(2+)</name>
        <dbReference type="ChEBI" id="CHEBI:18420"/>
    </cofactor>
</comment>
<dbReference type="GO" id="GO:0005524">
    <property type="term" value="F:ATP binding"/>
    <property type="evidence" value="ECO:0007669"/>
    <property type="project" value="UniProtKB-UniRule"/>
</dbReference>
<comment type="caution">
    <text evidence="7">Lacks conserved residue(s) required for the propagation of feature annotation.</text>
</comment>
<feature type="binding site" evidence="7">
    <location>
        <begin position="188"/>
        <end position="189"/>
    </location>
    <ligand>
        <name>UDP-N-acetyl-alpha-D-muramoyl-L-alanyl-D-glutamate</name>
        <dbReference type="ChEBI" id="CHEBI:83900"/>
    </ligand>
</feature>
<dbReference type="GO" id="GO:0051301">
    <property type="term" value="P:cell division"/>
    <property type="evidence" value="ECO:0007669"/>
    <property type="project" value="UniProtKB-KW"/>
</dbReference>
<dbReference type="NCBIfam" id="TIGR01085">
    <property type="entry name" value="murE"/>
    <property type="match status" value="1"/>
</dbReference>
<dbReference type="GO" id="GO:0009252">
    <property type="term" value="P:peptidoglycan biosynthetic process"/>
    <property type="evidence" value="ECO:0007669"/>
    <property type="project" value="UniProtKB-UniRule"/>
</dbReference>
<dbReference type="NCBIfam" id="NF001126">
    <property type="entry name" value="PRK00139.1-4"/>
    <property type="match status" value="1"/>
</dbReference>
<comment type="PTM">
    <text evidence="7">Carboxylation is probably crucial for Mg(2+) binding and, consequently, for the gamma-phosphate positioning of ATP.</text>
</comment>
<keyword evidence="7" id="KW-0460">Magnesium</keyword>
<dbReference type="OrthoDB" id="9800958at2"/>